<dbReference type="Gene3D" id="3.30.530.20">
    <property type="match status" value="1"/>
</dbReference>
<evidence type="ECO:0000259" key="1">
    <source>
        <dbReference type="PROSITE" id="PS50848"/>
    </source>
</evidence>
<dbReference type="PROSITE" id="PS50848">
    <property type="entry name" value="START"/>
    <property type="match status" value="1"/>
</dbReference>
<organism evidence="2 3">
    <name type="scientific">Proteobacteria bacterium 228</name>
    <dbReference type="NCBI Taxonomy" id="2083153"/>
    <lineage>
        <taxon>Bacteria</taxon>
        <taxon>Pseudomonadati</taxon>
        <taxon>Pseudomonadota</taxon>
    </lineage>
</organism>
<proteinExistence type="predicted"/>
<name>A0A2S5KNT9_9PROT</name>
<evidence type="ECO:0000313" key="2">
    <source>
        <dbReference type="EMBL" id="PPC75956.1"/>
    </source>
</evidence>
<gene>
    <name evidence="2" type="ORF">C4K68_17430</name>
</gene>
<dbReference type="AlphaFoldDB" id="A0A2S5KNT9"/>
<feature type="domain" description="START" evidence="1">
    <location>
        <begin position="1"/>
        <end position="193"/>
    </location>
</feature>
<dbReference type="InterPro" id="IPR002913">
    <property type="entry name" value="START_lipid-bd_dom"/>
</dbReference>
<dbReference type="GO" id="GO:0008289">
    <property type="term" value="F:lipid binding"/>
    <property type="evidence" value="ECO:0007669"/>
    <property type="project" value="InterPro"/>
</dbReference>
<dbReference type="Proteomes" id="UP000238196">
    <property type="component" value="Unassembled WGS sequence"/>
</dbReference>
<accession>A0A2S5KNT9</accession>
<reference evidence="2 3" key="1">
    <citation type="submission" date="2018-02" db="EMBL/GenBank/DDBJ databases">
        <title>novel marine gammaproteobacteria from coastal saline agro ecosystem.</title>
        <authorList>
            <person name="Krishnan R."/>
            <person name="Ramesh Kumar N."/>
        </authorList>
    </citation>
    <scope>NUCLEOTIDE SEQUENCE [LARGE SCALE GENOMIC DNA]</scope>
    <source>
        <strain evidence="2 3">228</strain>
    </source>
</reference>
<comment type="caution">
    <text evidence="2">The sequence shown here is derived from an EMBL/GenBank/DDBJ whole genome shotgun (WGS) entry which is preliminary data.</text>
</comment>
<dbReference type="InterPro" id="IPR023393">
    <property type="entry name" value="START-like_dom_sf"/>
</dbReference>
<dbReference type="EMBL" id="PRLP01000058">
    <property type="protein sequence ID" value="PPC75956.1"/>
    <property type="molecule type" value="Genomic_DNA"/>
</dbReference>
<evidence type="ECO:0000313" key="3">
    <source>
        <dbReference type="Proteomes" id="UP000238196"/>
    </source>
</evidence>
<protein>
    <recommendedName>
        <fullName evidence="1">START domain-containing protein</fullName>
    </recommendedName>
</protein>
<sequence length="225" mass="25465">MLLLLCSVSAQADDWQLYKRDRGVAVWYRGADDGLSMELRGEVQVEAQPQALLAVLEDADSFARWVAYGERVSYQPLVAPVSQPQALSQLVHSYFNPPWPISNRDLLVQSLAGTDPDGGLWLQVQTSAKRLPASADYLRIPDGQACWQAEPIPGTEMTRIRHQSRYTDIGLVPRVLQHLAARRALFSSLLRLQTLISAERYQQGQYGHYRLSPAELQYCQQLEKW</sequence>
<dbReference type="SUPFAM" id="SSF55961">
    <property type="entry name" value="Bet v1-like"/>
    <property type="match status" value="1"/>
</dbReference>